<dbReference type="GO" id="GO:0000155">
    <property type="term" value="F:phosphorelay sensor kinase activity"/>
    <property type="evidence" value="ECO:0007669"/>
    <property type="project" value="InterPro"/>
</dbReference>
<dbReference type="PROSITE" id="PS50109">
    <property type="entry name" value="HIS_KIN"/>
    <property type="match status" value="1"/>
</dbReference>
<evidence type="ECO:0000256" key="4">
    <source>
        <dbReference type="ARBA" id="ARBA00022553"/>
    </source>
</evidence>
<dbReference type="CDD" id="cd16922">
    <property type="entry name" value="HATPase_EvgS-ArcB-TorS-like"/>
    <property type="match status" value="1"/>
</dbReference>
<dbReference type="Pfam" id="PF00072">
    <property type="entry name" value="Response_reg"/>
    <property type="match status" value="1"/>
</dbReference>
<dbReference type="EC" id="2.7.13.3" evidence="3"/>
<evidence type="ECO:0000256" key="9">
    <source>
        <dbReference type="ARBA" id="ARBA00022840"/>
    </source>
</evidence>
<keyword evidence="5" id="KW-0808">Transferase</keyword>
<evidence type="ECO:0000256" key="12">
    <source>
        <dbReference type="ARBA" id="ARBA00023136"/>
    </source>
</evidence>
<dbReference type="EMBL" id="SHMB01000009">
    <property type="protein sequence ID" value="TAA25253.1"/>
    <property type="molecule type" value="Genomic_DNA"/>
</dbReference>
<evidence type="ECO:0000256" key="2">
    <source>
        <dbReference type="ARBA" id="ARBA00004370"/>
    </source>
</evidence>
<dbReference type="GO" id="GO:0016020">
    <property type="term" value="C:membrane"/>
    <property type="evidence" value="ECO:0007669"/>
    <property type="project" value="UniProtKB-SubCell"/>
</dbReference>
<keyword evidence="11" id="KW-0902">Two-component regulatory system</keyword>
<gene>
    <name evidence="17" type="ORF">EA661_17380</name>
</gene>
<dbReference type="Gene3D" id="3.30.565.10">
    <property type="entry name" value="Histidine kinase-like ATPase, C-terminal domain"/>
    <property type="match status" value="1"/>
</dbReference>
<feature type="modified residue" description="4-aspartylphosphate" evidence="13">
    <location>
        <position position="850"/>
    </location>
</feature>
<name>A0A4Q8LAG1_9GAMM</name>
<dbReference type="AlphaFoldDB" id="A0A4Q8LAG1"/>
<keyword evidence="9" id="KW-0067">ATP-binding</keyword>
<dbReference type="Proteomes" id="UP000291286">
    <property type="component" value="Unassembled WGS sequence"/>
</dbReference>
<reference evidence="17 18" key="1">
    <citation type="submission" date="2019-02" db="EMBL/GenBank/DDBJ databases">
        <title>WGS of Pseudoxanthomonas species novum from clinical isolates.</title>
        <authorList>
            <person name="Bernier A.-M."/>
            <person name="Bernard K."/>
            <person name="Vachon A."/>
        </authorList>
    </citation>
    <scope>NUCLEOTIDE SEQUENCE [LARGE SCALE GENOMIC DNA]</scope>
    <source>
        <strain evidence="17 18">NML171202</strain>
    </source>
</reference>
<dbReference type="PROSITE" id="PS50110">
    <property type="entry name" value="RESPONSE_REGULATORY"/>
    <property type="match status" value="1"/>
</dbReference>
<dbReference type="InterPro" id="IPR005467">
    <property type="entry name" value="His_kinase_dom"/>
</dbReference>
<evidence type="ECO:0000313" key="18">
    <source>
        <dbReference type="Proteomes" id="UP000291286"/>
    </source>
</evidence>
<dbReference type="InterPro" id="IPR036890">
    <property type="entry name" value="HATPase_C_sf"/>
</dbReference>
<dbReference type="SUPFAM" id="SSF55874">
    <property type="entry name" value="ATPase domain of HSP90 chaperone/DNA topoisomerase II/histidine kinase"/>
    <property type="match status" value="1"/>
</dbReference>
<evidence type="ECO:0000256" key="11">
    <source>
        <dbReference type="ARBA" id="ARBA00023012"/>
    </source>
</evidence>
<dbReference type="Pfam" id="PF02518">
    <property type="entry name" value="HATPase_c"/>
    <property type="match status" value="1"/>
</dbReference>
<evidence type="ECO:0000256" key="6">
    <source>
        <dbReference type="ARBA" id="ARBA00022692"/>
    </source>
</evidence>
<keyword evidence="7" id="KW-0547">Nucleotide-binding</keyword>
<feature type="domain" description="Histidine kinase" evidence="15">
    <location>
        <begin position="452"/>
        <end position="671"/>
    </location>
</feature>
<dbReference type="Pfam" id="PF00512">
    <property type="entry name" value="HisKA"/>
    <property type="match status" value="1"/>
</dbReference>
<dbReference type="SUPFAM" id="SSF47384">
    <property type="entry name" value="Homodimeric domain of signal transducing histidine kinase"/>
    <property type="match status" value="1"/>
</dbReference>
<dbReference type="SMART" id="SM00387">
    <property type="entry name" value="HATPase_c"/>
    <property type="match status" value="1"/>
</dbReference>
<keyword evidence="4 13" id="KW-0597">Phosphoprotein</keyword>
<dbReference type="Gene3D" id="1.10.287.130">
    <property type="match status" value="1"/>
</dbReference>
<feature type="transmembrane region" description="Helical" evidence="14">
    <location>
        <begin position="21"/>
        <end position="43"/>
    </location>
</feature>
<sequence>MLKIHARLLRSLKVPAIASTLLKLLTGCVFLCLTCATCLFLHARLADAVSTHRREMNAVAYEAQLYFDQREALLRYLRDSVLPGDGARPAALGEGAREVALGDAGSGRLVLSSRAEHTLQELQTQLRAIDAQGAHRLAGADIEVDPARMPSLQELLARLRRSKDANHVYWIGLGESGLALAQPMQVDGEPTQWLLLLLERAATEAILEGERVADYALIDPAGRSAPVRHGNPNQGADWEALRKQESDHFGMLWRHGLPHGLALIKRLGDDGWRLVYRLPPTRLLDDLSAPLLACTLMLLIAGIALRLLRHCVDRQLIQPALRQHRRLLENLDFSSTVIDMAPAGICVLRRSDRHLLLSNQLLRDWLGEDHEYSDWRAPWRGHAGEHGRGLEFTTRDGRQLQVLHAACRYQGDDVLLCVFHDISRHRQAQAALSSARQAADAANQAKSAFLATMSHEIRTPLYGVLGTLELLGHTSLDARQSQYLRTIESSSSVLLQLISDVLDVSKIESGQLSLKPAPFSPRELTESVLRSFAAAATRKGLHVLVCTDPALPTRVLGDADRIRQVLGNLLSNAIKFTEHGRVVLRVRQSQHEEESSVLVWQVTDTGVGIAAEEQDRLFEPFRQVRSATSTQGTGLGLSISDRLVRLMGGELQVVSEPGLGSSFSVRLPLPVLDTTEDGPVLRPEPPILVRGRDRELVDSACGWLRRWGANAQPLQGDPALLDRDGAILMDGEAGMPLAWRGPRVVASIDGGDQPHVAADGSLMVTLHGITAIGKALACLQQRRTALPETTRATPPTPLGLHVLAVEDNPINRVILAEQLRALGCEVELAQDGAEALRLCREQAFDLVVTDINMPRMDGHSLARRLRDEGNPVPVVGATANATAEERERCLASGMRGYLSKPIDIAHLRRALAALR</sequence>
<organism evidence="17 18">
    <name type="scientific">Pseudoxanthomonas winnipegensis</name>
    <dbReference type="NCBI Taxonomy" id="2480810"/>
    <lineage>
        <taxon>Bacteria</taxon>
        <taxon>Pseudomonadati</taxon>
        <taxon>Pseudomonadota</taxon>
        <taxon>Gammaproteobacteria</taxon>
        <taxon>Lysobacterales</taxon>
        <taxon>Lysobacteraceae</taxon>
        <taxon>Pseudoxanthomonas</taxon>
    </lineage>
</organism>
<dbReference type="GO" id="GO:0005524">
    <property type="term" value="F:ATP binding"/>
    <property type="evidence" value="ECO:0007669"/>
    <property type="project" value="UniProtKB-KW"/>
</dbReference>
<dbReference type="FunFam" id="3.30.565.10:FF:000010">
    <property type="entry name" value="Sensor histidine kinase RcsC"/>
    <property type="match status" value="1"/>
</dbReference>
<dbReference type="SMART" id="SM00448">
    <property type="entry name" value="REC"/>
    <property type="match status" value="1"/>
</dbReference>
<comment type="subcellular location">
    <subcellularLocation>
        <location evidence="2">Membrane</location>
    </subcellularLocation>
</comment>
<dbReference type="Gene3D" id="3.40.50.2300">
    <property type="match status" value="1"/>
</dbReference>
<dbReference type="PANTHER" id="PTHR45339">
    <property type="entry name" value="HYBRID SIGNAL TRANSDUCTION HISTIDINE KINASE J"/>
    <property type="match status" value="1"/>
</dbReference>
<feature type="domain" description="Response regulatory" evidence="16">
    <location>
        <begin position="801"/>
        <end position="915"/>
    </location>
</feature>
<evidence type="ECO:0000256" key="5">
    <source>
        <dbReference type="ARBA" id="ARBA00022679"/>
    </source>
</evidence>
<dbReference type="RefSeq" id="WP_130521081.1">
    <property type="nucleotide sequence ID" value="NZ_SHMA01000009.1"/>
</dbReference>
<proteinExistence type="predicted"/>
<evidence type="ECO:0000256" key="8">
    <source>
        <dbReference type="ARBA" id="ARBA00022777"/>
    </source>
</evidence>
<dbReference type="CDD" id="cd00082">
    <property type="entry name" value="HisKA"/>
    <property type="match status" value="1"/>
</dbReference>
<dbReference type="PANTHER" id="PTHR45339:SF1">
    <property type="entry name" value="HYBRID SIGNAL TRANSDUCTION HISTIDINE KINASE J"/>
    <property type="match status" value="1"/>
</dbReference>
<dbReference type="InterPro" id="IPR036097">
    <property type="entry name" value="HisK_dim/P_sf"/>
</dbReference>
<evidence type="ECO:0000259" key="16">
    <source>
        <dbReference type="PROSITE" id="PS50110"/>
    </source>
</evidence>
<evidence type="ECO:0000256" key="10">
    <source>
        <dbReference type="ARBA" id="ARBA00022989"/>
    </source>
</evidence>
<evidence type="ECO:0000256" key="14">
    <source>
        <dbReference type="SAM" id="Phobius"/>
    </source>
</evidence>
<dbReference type="InterPro" id="IPR001789">
    <property type="entry name" value="Sig_transdc_resp-reg_receiver"/>
</dbReference>
<dbReference type="CDD" id="cd17546">
    <property type="entry name" value="REC_hyHK_CKI1_RcsC-like"/>
    <property type="match status" value="1"/>
</dbReference>
<accession>A0A4Q8LAG1</accession>
<keyword evidence="8" id="KW-0418">Kinase</keyword>
<comment type="caution">
    <text evidence="17">The sequence shown here is derived from an EMBL/GenBank/DDBJ whole genome shotgun (WGS) entry which is preliminary data.</text>
</comment>
<evidence type="ECO:0000313" key="17">
    <source>
        <dbReference type="EMBL" id="TAA25253.1"/>
    </source>
</evidence>
<keyword evidence="10 14" id="KW-1133">Transmembrane helix</keyword>
<evidence type="ECO:0000259" key="15">
    <source>
        <dbReference type="PROSITE" id="PS50109"/>
    </source>
</evidence>
<evidence type="ECO:0000256" key="3">
    <source>
        <dbReference type="ARBA" id="ARBA00012438"/>
    </source>
</evidence>
<dbReference type="SMART" id="SM00388">
    <property type="entry name" value="HisKA"/>
    <property type="match status" value="1"/>
</dbReference>
<keyword evidence="6 14" id="KW-0812">Transmembrane</keyword>
<dbReference type="SUPFAM" id="SSF52172">
    <property type="entry name" value="CheY-like"/>
    <property type="match status" value="1"/>
</dbReference>
<dbReference type="InterPro" id="IPR011006">
    <property type="entry name" value="CheY-like_superfamily"/>
</dbReference>
<evidence type="ECO:0000256" key="1">
    <source>
        <dbReference type="ARBA" id="ARBA00000085"/>
    </source>
</evidence>
<comment type="catalytic activity">
    <reaction evidence="1">
        <text>ATP + protein L-histidine = ADP + protein N-phospho-L-histidine.</text>
        <dbReference type="EC" id="2.7.13.3"/>
    </reaction>
</comment>
<dbReference type="FunFam" id="1.10.287.130:FF:000004">
    <property type="entry name" value="Ethylene receptor 1"/>
    <property type="match status" value="1"/>
</dbReference>
<evidence type="ECO:0000256" key="13">
    <source>
        <dbReference type="PROSITE-ProRule" id="PRU00169"/>
    </source>
</evidence>
<dbReference type="InterPro" id="IPR003594">
    <property type="entry name" value="HATPase_dom"/>
</dbReference>
<protein>
    <recommendedName>
        <fullName evidence="3">histidine kinase</fullName>
        <ecNumber evidence="3">2.7.13.3</ecNumber>
    </recommendedName>
</protein>
<keyword evidence="12 14" id="KW-0472">Membrane</keyword>
<dbReference type="InterPro" id="IPR003661">
    <property type="entry name" value="HisK_dim/P_dom"/>
</dbReference>
<dbReference type="PRINTS" id="PR00344">
    <property type="entry name" value="BCTRLSENSOR"/>
</dbReference>
<dbReference type="InterPro" id="IPR004358">
    <property type="entry name" value="Sig_transdc_His_kin-like_C"/>
</dbReference>
<evidence type="ECO:0000256" key="7">
    <source>
        <dbReference type="ARBA" id="ARBA00022741"/>
    </source>
</evidence>